<dbReference type="Proteomes" id="UP000469385">
    <property type="component" value="Unassembled WGS sequence"/>
</dbReference>
<evidence type="ECO:0000313" key="3">
    <source>
        <dbReference type="Proteomes" id="UP000469385"/>
    </source>
</evidence>
<dbReference type="SUPFAM" id="SSF53474">
    <property type="entry name" value="alpha/beta-Hydrolases"/>
    <property type="match status" value="1"/>
</dbReference>
<dbReference type="Gene3D" id="3.40.50.1820">
    <property type="entry name" value="alpha/beta hydrolase"/>
    <property type="match status" value="1"/>
</dbReference>
<dbReference type="EMBL" id="WSEL01000003">
    <property type="protein sequence ID" value="MVQ28889.1"/>
    <property type="molecule type" value="Genomic_DNA"/>
</dbReference>
<dbReference type="PANTHER" id="PTHR22946:SF9">
    <property type="entry name" value="POLYKETIDE TRANSFERASE AF380"/>
    <property type="match status" value="1"/>
</dbReference>
<organism evidence="2 3">
    <name type="scientific">Ramlibacter pinisoli</name>
    <dbReference type="NCBI Taxonomy" id="2682844"/>
    <lineage>
        <taxon>Bacteria</taxon>
        <taxon>Pseudomonadati</taxon>
        <taxon>Pseudomonadota</taxon>
        <taxon>Betaproteobacteria</taxon>
        <taxon>Burkholderiales</taxon>
        <taxon>Comamonadaceae</taxon>
        <taxon>Ramlibacter</taxon>
    </lineage>
</organism>
<sequence length="247" mass="26217">MNWNHASEEGGLRKRRFSVPVGGRRVPGVLWTSGAQGPRPLVLVGHGGSQHKEADAVLDVVGPLVRGRGFAVAAIDGPVHGERRADGGLDGAKVIQDFRALWSGESPCIDAMVADWRAALDELVRLPEIDAGAIGWFGISMGTAYGIPVCAADTRIRAALLGMWGTSHAHGERLLAEARKVQCPVLFQRKADDERFTPAGQEQLFDAIAGADKALRVHPGRHVNPAGAQLDEGLSFLARHLQPGAAA</sequence>
<keyword evidence="1 2" id="KW-0378">Hydrolase</keyword>
<dbReference type="AlphaFoldDB" id="A0A6N8IPS9"/>
<reference evidence="2 3" key="1">
    <citation type="submission" date="2019-12" db="EMBL/GenBank/DDBJ databases">
        <authorList>
            <person name="Huq M.A."/>
        </authorList>
    </citation>
    <scope>NUCLEOTIDE SEQUENCE [LARGE SCALE GENOMIC DNA]</scope>
    <source>
        <strain evidence="2 3">MAH-25</strain>
    </source>
</reference>
<dbReference type="InterPro" id="IPR029058">
    <property type="entry name" value="AB_hydrolase_fold"/>
</dbReference>
<dbReference type="InterPro" id="IPR050261">
    <property type="entry name" value="FrsA_esterase"/>
</dbReference>
<evidence type="ECO:0000256" key="1">
    <source>
        <dbReference type="ARBA" id="ARBA00022801"/>
    </source>
</evidence>
<dbReference type="RefSeq" id="WP_157396946.1">
    <property type="nucleotide sequence ID" value="NZ_WSEL01000003.1"/>
</dbReference>
<dbReference type="PANTHER" id="PTHR22946">
    <property type="entry name" value="DIENELACTONE HYDROLASE DOMAIN-CONTAINING PROTEIN-RELATED"/>
    <property type="match status" value="1"/>
</dbReference>
<accession>A0A6N8IPS9</accession>
<comment type="caution">
    <text evidence="2">The sequence shown here is derived from an EMBL/GenBank/DDBJ whole genome shotgun (WGS) entry which is preliminary data.</text>
</comment>
<gene>
    <name evidence="2" type="ORF">GON04_05510</name>
</gene>
<protein>
    <submittedName>
        <fullName evidence="2">Alpha/beta hydrolase</fullName>
    </submittedName>
</protein>
<name>A0A6N8IPS9_9BURK</name>
<evidence type="ECO:0000313" key="2">
    <source>
        <dbReference type="EMBL" id="MVQ28889.1"/>
    </source>
</evidence>
<keyword evidence="3" id="KW-1185">Reference proteome</keyword>
<dbReference type="GO" id="GO:0052689">
    <property type="term" value="F:carboxylic ester hydrolase activity"/>
    <property type="evidence" value="ECO:0007669"/>
    <property type="project" value="UniProtKB-ARBA"/>
</dbReference>
<proteinExistence type="predicted"/>